<comment type="caution">
    <text evidence="2">The sequence shown here is derived from an EMBL/GenBank/DDBJ whole genome shotgun (WGS) entry which is preliminary data.</text>
</comment>
<sequence length="195" mass="21876">MMPNELFFPTIQTSRLILKPLVIGDADKLLAIFSDAEVMKYWSTPPWDSIQDAIDFINNSHQSMTRQNSIALGIYIQSTGELVGKCMLFSYFKTSKRAEIGFGLGRAYWGKGYISEAGEALIQYGFNSLGLRRVEAEIDPDNQASSRALEKLGFSQEGLLRQRWEINGIVSDSALYGRLVSDPLPHYQEIDAVKV</sequence>
<dbReference type="EMBL" id="JAWRCO010000001">
    <property type="protein sequence ID" value="MDW6004339.1"/>
    <property type="molecule type" value="Genomic_DNA"/>
</dbReference>
<dbReference type="RefSeq" id="WP_234993506.1">
    <property type="nucleotide sequence ID" value="NZ_AP024883.1"/>
</dbReference>
<gene>
    <name evidence="2" type="ORF">SBX37_15895</name>
</gene>
<protein>
    <submittedName>
        <fullName evidence="2">GNAT family N-acetyltransferase</fullName>
    </submittedName>
</protein>
<dbReference type="PANTHER" id="PTHR43792">
    <property type="entry name" value="GNAT FAMILY, PUTATIVE (AFU_ORTHOLOGUE AFUA_3G00765)-RELATED-RELATED"/>
    <property type="match status" value="1"/>
</dbReference>
<evidence type="ECO:0000259" key="1">
    <source>
        <dbReference type="PROSITE" id="PS51186"/>
    </source>
</evidence>
<dbReference type="PANTHER" id="PTHR43792:SF9">
    <property type="entry name" value="RIBOSOMAL-PROTEIN-ALANINE ACETYLTRANSFERASE"/>
    <property type="match status" value="1"/>
</dbReference>
<name>A0ABU4I8Q5_9VIBR</name>
<dbReference type="InterPro" id="IPR051531">
    <property type="entry name" value="N-acetyltransferase"/>
</dbReference>
<dbReference type="InterPro" id="IPR016181">
    <property type="entry name" value="Acyl_CoA_acyltransferase"/>
</dbReference>
<dbReference type="Proteomes" id="UP001283366">
    <property type="component" value="Unassembled WGS sequence"/>
</dbReference>
<evidence type="ECO:0000313" key="2">
    <source>
        <dbReference type="EMBL" id="MDW6004339.1"/>
    </source>
</evidence>
<dbReference type="SUPFAM" id="SSF55729">
    <property type="entry name" value="Acyl-CoA N-acyltransferases (Nat)"/>
    <property type="match status" value="1"/>
</dbReference>
<dbReference type="Pfam" id="PF13302">
    <property type="entry name" value="Acetyltransf_3"/>
    <property type="match status" value="1"/>
</dbReference>
<feature type="domain" description="N-acetyltransferase" evidence="1">
    <location>
        <begin position="16"/>
        <end position="176"/>
    </location>
</feature>
<keyword evidence="3" id="KW-1185">Reference proteome</keyword>
<evidence type="ECO:0000313" key="3">
    <source>
        <dbReference type="Proteomes" id="UP001283366"/>
    </source>
</evidence>
<dbReference type="InterPro" id="IPR000182">
    <property type="entry name" value="GNAT_dom"/>
</dbReference>
<reference evidence="2 3" key="1">
    <citation type="submission" date="2023-11" db="EMBL/GenBank/DDBJ databases">
        <title>Plant-associative lifestyle of Vibrio porteresiae and its evolutionary dynamics.</title>
        <authorList>
            <person name="Rameshkumar N."/>
            <person name="Kirti K."/>
        </authorList>
    </citation>
    <scope>NUCLEOTIDE SEQUENCE [LARGE SCALE GENOMIC DNA]</scope>
    <source>
        <strain evidence="2 3">MSSRF38</strain>
    </source>
</reference>
<dbReference type="Gene3D" id="3.40.630.30">
    <property type="match status" value="1"/>
</dbReference>
<proteinExistence type="predicted"/>
<dbReference type="PROSITE" id="PS51186">
    <property type="entry name" value="GNAT"/>
    <property type="match status" value="1"/>
</dbReference>
<organism evidence="2 3">
    <name type="scientific">Vibrio mangrovi</name>
    <dbReference type="NCBI Taxonomy" id="474394"/>
    <lineage>
        <taxon>Bacteria</taxon>
        <taxon>Pseudomonadati</taxon>
        <taxon>Pseudomonadota</taxon>
        <taxon>Gammaproteobacteria</taxon>
        <taxon>Vibrionales</taxon>
        <taxon>Vibrionaceae</taxon>
        <taxon>Vibrio</taxon>
    </lineage>
</organism>
<accession>A0ABU4I8Q5</accession>